<dbReference type="AlphaFoldDB" id="A0A1V3XP83"/>
<evidence type="ECO:0000313" key="5">
    <source>
        <dbReference type="Proteomes" id="UP000516380"/>
    </source>
</evidence>
<evidence type="ECO:0000256" key="1">
    <source>
        <dbReference type="SAM" id="MobiDB-lite"/>
    </source>
</evidence>
<evidence type="ECO:0000313" key="2">
    <source>
        <dbReference type="EMBL" id="BCI86290.1"/>
    </source>
</evidence>
<dbReference type="EMBL" id="MVBN01000002">
    <property type="protein sequence ID" value="OOK80576.1"/>
    <property type="molecule type" value="Genomic_DNA"/>
</dbReference>
<evidence type="ECO:0000313" key="3">
    <source>
        <dbReference type="EMBL" id="OOK80576.1"/>
    </source>
</evidence>
<keyword evidence="5" id="KW-1185">Reference proteome</keyword>
<proteinExistence type="predicted"/>
<dbReference type="Proteomes" id="UP000188532">
    <property type="component" value="Unassembled WGS sequence"/>
</dbReference>
<evidence type="ECO:0000313" key="4">
    <source>
        <dbReference type="Proteomes" id="UP000188532"/>
    </source>
</evidence>
<feature type="compositionally biased region" description="Polar residues" evidence="1">
    <location>
        <begin position="75"/>
        <end position="85"/>
    </location>
</feature>
<feature type="region of interest" description="Disordered" evidence="1">
    <location>
        <begin position="1"/>
        <end position="20"/>
    </location>
</feature>
<reference evidence="2 5" key="2">
    <citation type="submission" date="2020-07" db="EMBL/GenBank/DDBJ databases">
        <title>Mycobacterium kansasii (former subtype) with zoonotic potential isolated from diseased indoor pet cat, Japan.</title>
        <authorList>
            <person name="Fukano H."/>
            <person name="Terazono T."/>
            <person name="Hoshino Y."/>
        </authorList>
    </citation>
    <scope>NUCLEOTIDE SEQUENCE [LARGE SCALE GENOMIC DNA]</scope>
    <source>
        <strain evidence="2 5">Kuro-I</strain>
    </source>
</reference>
<name>A0A1V3XP83_MYCKA</name>
<dbReference type="Proteomes" id="UP000516380">
    <property type="component" value="Chromosome"/>
</dbReference>
<accession>A0A1V3XP83</accession>
<protein>
    <submittedName>
        <fullName evidence="3">Uncharacterized protein</fullName>
    </submittedName>
</protein>
<reference evidence="3 4" key="1">
    <citation type="submission" date="2017-02" db="EMBL/GenBank/DDBJ databases">
        <title>Complete genome sequences of Mycobacterium kansasii strains isolated from rhesus macaques.</title>
        <authorList>
            <person name="Panda A."/>
            <person name="Nagaraj S."/>
            <person name="Zhao X."/>
            <person name="Tettelin H."/>
            <person name="Detolla L.J."/>
        </authorList>
    </citation>
    <scope>NUCLEOTIDE SEQUENCE [LARGE SCALE GENOMIC DNA]</scope>
    <source>
        <strain evidence="3 4">11-3469</strain>
    </source>
</reference>
<sequence>MPIPHLTGMPTLPDVSPDGLPMVPTNNDLVALPGFADALATPPSRGLAKLPAMAQATAPPSQLTGLSGRPAGSASWPTQRASRHK</sequence>
<dbReference type="EMBL" id="AP023343">
    <property type="protein sequence ID" value="BCI86290.1"/>
    <property type="molecule type" value="Genomic_DNA"/>
</dbReference>
<gene>
    <name evidence="3" type="ORF">BZL29_2462</name>
    <name evidence="2" type="ORF">NIIDMKKI_14960</name>
</gene>
<feature type="region of interest" description="Disordered" evidence="1">
    <location>
        <begin position="51"/>
        <end position="85"/>
    </location>
</feature>
<organism evidence="3 4">
    <name type="scientific">Mycobacterium kansasii</name>
    <dbReference type="NCBI Taxonomy" id="1768"/>
    <lineage>
        <taxon>Bacteria</taxon>
        <taxon>Bacillati</taxon>
        <taxon>Actinomycetota</taxon>
        <taxon>Actinomycetes</taxon>
        <taxon>Mycobacteriales</taxon>
        <taxon>Mycobacteriaceae</taxon>
        <taxon>Mycobacterium</taxon>
    </lineage>
</organism>